<dbReference type="EMBL" id="CP031165">
    <property type="protein sequence ID" value="AXV09309.1"/>
    <property type="molecule type" value="Genomic_DNA"/>
</dbReference>
<evidence type="ECO:0000256" key="2">
    <source>
        <dbReference type="ARBA" id="ARBA00004651"/>
    </source>
</evidence>
<feature type="transmembrane region" description="Helical" evidence="9">
    <location>
        <begin position="32"/>
        <end position="50"/>
    </location>
</feature>
<dbReference type="RefSeq" id="WP_114593509.1">
    <property type="nucleotide sequence ID" value="NZ_CP031165.1"/>
</dbReference>
<protein>
    <recommendedName>
        <fullName evidence="9">Phosphate transport system permease protein PstA</fullName>
    </recommendedName>
</protein>
<dbReference type="InterPro" id="IPR000515">
    <property type="entry name" value="MetI-like"/>
</dbReference>
<feature type="transmembrane region" description="Helical" evidence="9">
    <location>
        <begin position="86"/>
        <end position="107"/>
    </location>
</feature>
<dbReference type="SUPFAM" id="SSF161098">
    <property type="entry name" value="MetI-like"/>
    <property type="match status" value="1"/>
</dbReference>
<proteinExistence type="inferred from homology"/>
<keyword evidence="4" id="KW-0813">Transport</keyword>
<feature type="transmembrane region" description="Helical" evidence="9">
    <location>
        <begin position="156"/>
        <end position="175"/>
    </location>
</feature>
<keyword evidence="12" id="KW-1185">Reference proteome</keyword>
<evidence type="ECO:0000256" key="4">
    <source>
        <dbReference type="ARBA" id="ARBA00022448"/>
    </source>
</evidence>
<dbReference type="InterPro" id="IPR035906">
    <property type="entry name" value="MetI-like_sf"/>
</dbReference>
<keyword evidence="8 9" id="KW-0472">Membrane</keyword>
<name>A0A346Y4B2_9ACTN</name>
<evidence type="ECO:0000256" key="5">
    <source>
        <dbReference type="ARBA" id="ARBA00022475"/>
    </source>
</evidence>
<feature type="transmembrane region" description="Helical" evidence="9">
    <location>
        <begin position="127"/>
        <end position="150"/>
    </location>
</feature>
<dbReference type="Pfam" id="PF00528">
    <property type="entry name" value="BPD_transp_1"/>
    <property type="match status" value="1"/>
</dbReference>
<dbReference type="PROSITE" id="PS50928">
    <property type="entry name" value="ABC_TM1"/>
    <property type="match status" value="1"/>
</dbReference>
<dbReference type="Proteomes" id="UP000264006">
    <property type="component" value="Chromosome"/>
</dbReference>
<dbReference type="CDD" id="cd06261">
    <property type="entry name" value="TM_PBP2"/>
    <property type="match status" value="1"/>
</dbReference>
<comment type="similarity">
    <text evidence="3 9">Belongs to the binding-protein-dependent transport system permease family. CysTW subfamily.</text>
</comment>
<keyword evidence="6 9" id="KW-0812">Transmembrane</keyword>
<accession>A0A346Y4B2</accession>
<dbReference type="PANTHER" id="PTHR43470">
    <property type="entry name" value="PHOSPHATE TRANSPORT SYSTEM PERMEASE PROTEIN PSTA-RELATED"/>
    <property type="match status" value="1"/>
</dbReference>
<evidence type="ECO:0000256" key="7">
    <source>
        <dbReference type="ARBA" id="ARBA00022989"/>
    </source>
</evidence>
<dbReference type="GO" id="GO:0035435">
    <property type="term" value="P:phosphate ion transmembrane transport"/>
    <property type="evidence" value="ECO:0007669"/>
    <property type="project" value="InterPro"/>
</dbReference>
<dbReference type="Gene3D" id="1.10.3720.10">
    <property type="entry name" value="MetI-like"/>
    <property type="match status" value="1"/>
</dbReference>
<dbReference type="PANTHER" id="PTHR43470:SF5">
    <property type="entry name" value="PHOSPHATE TRANSPORT SYSTEM PERMEASE PROTEIN PSTA"/>
    <property type="match status" value="1"/>
</dbReference>
<dbReference type="GO" id="GO:0005315">
    <property type="term" value="F:phosphate transmembrane transporter activity"/>
    <property type="evidence" value="ECO:0007669"/>
    <property type="project" value="InterPro"/>
</dbReference>
<gene>
    <name evidence="11" type="ORF">DVS28_a4648</name>
</gene>
<dbReference type="OrthoDB" id="9775069at2"/>
<evidence type="ECO:0000313" key="11">
    <source>
        <dbReference type="EMBL" id="AXV09309.1"/>
    </source>
</evidence>
<dbReference type="GO" id="GO:0005886">
    <property type="term" value="C:plasma membrane"/>
    <property type="evidence" value="ECO:0007669"/>
    <property type="project" value="UniProtKB-SubCell"/>
</dbReference>
<evidence type="ECO:0000256" key="6">
    <source>
        <dbReference type="ARBA" id="ARBA00022692"/>
    </source>
</evidence>
<feature type="transmembrane region" description="Helical" evidence="9">
    <location>
        <begin position="276"/>
        <end position="298"/>
    </location>
</feature>
<evidence type="ECO:0000313" key="12">
    <source>
        <dbReference type="Proteomes" id="UP000264006"/>
    </source>
</evidence>
<keyword evidence="5 9" id="KW-1003">Cell membrane</keyword>
<evidence type="ECO:0000256" key="9">
    <source>
        <dbReference type="RuleBase" id="RU363043"/>
    </source>
</evidence>
<keyword evidence="7 9" id="KW-1133">Transmembrane helix</keyword>
<dbReference type="NCBIfam" id="TIGR00974">
    <property type="entry name" value="3a0107s02c"/>
    <property type="match status" value="1"/>
</dbReference>
<comment type="function">
    <text evidence="1">Part of the binding-protein-dependent transport system for phosphate; probably responsible for the translocation of the substrate across the membrane.</text>
</comment>
<dbReference type="KEGG" id="euz:DVS28_a4648"/>
<evidence type="ECO:0000256" key="8">
    <source>
        <dbReference type="ARBA" id="ARBA00023136"/>
    </source>
</evidence>
<feature type="domain" description="ABC transmembrane type-1" evidence="10">
    <location>
        <begin position="82"/>
        <end position="295"/>
    </location>
</feature>
<organism evidence="11 12">
    <name type="scientific">Euzebya pacifica</name>
    <dbReference type="NCBI Taxonomy" id="1608957"/>
    <lineage>
        <taxon>Bacteria</taxon>
        <taxon>Bacillati</taxon>
        <taxon>Actinomycetota</taxon>
        <taxon>Nitriliruptoria</taxon>
        <taxon>Euzebyales</taxon>
    </lineage>
</organism>
<comment type="subcellular location">
    <subcellularLocation>
        <location evidence="2 9">Cell membrane</location>
        <topology evidence="2 9">Multi-pass membrane protein</topology>
    </subcellularLocation>
</comment>
<reference evidence="11 12" key="1">
    <citation type="submission" date="2018-09" db="EMBL/GenBank/DDBJ databases">
        <title>Complete genome sequence of Euzebya sp. DY32-46 isolated from seawater of Pacific Ocean.</title>
        <authorList>
            <person name="Xu L."/>
            <person name="Wu Y.-H."/>
            <person name="Xu X.-W."/>
        </authorList>
    </citation>
    <scope>NUCLEOTIDE SEQUENCE [LARGE SCALE GENOMIC DNA]</scope>
    <source>
        <strain evidence="11 12">DY32-46</strain>
    </source>
</reference>
<evidence type="ECO:0000259" key="10">
    <source>
        <dbReference type="PROSITE" id="PS50928"/>
    </source>
</evidence>
<evidence type="ECO:0000256" key="3">
    <source>
        <dbReference type="ARBA" id="ARBA00007069"/>
    </source>
</evidence>
<evidence type="ECO:0000256" key="1">
    <source>
        <dbReference type="ARBA" id="ARBA00003510"/>
    </source>
</evidence>
<sequence>MSSPATVIRKHHEDLDLKSSPKKRARARRFELVLIAATVVSVLVLAWLLFDILADGAGRLNLDLLTEYTSRRPEDTGIRAGITGTLSLMVLVGLIAFPVGVAAALYLEEFAAENRFTRLVEANINNLAGVPSVVYGLLGFGIFAQIFGGIPGFGRSLLTGALTLSLLVLPVIIVASRESLRAVPQDLRNGGLALGATPIQVAFTITLPAAMSGVLTGTILALSRAIGETAPILVAGAVFSRRADNVPWAFGDNYSALPIQIYDFVKRPQPEFQIEVSAAGIIVLMVLLLGMNSIAIFLRNKYSKDS</sequence>
<dbReference type="AlphaFoldDB" id="A0A346Y4B2"/>
<dbReference type="InterPro" id="IPR005672">
    <property type="entry name" value="Phosphate_PstA"/>
</dbReference>
<comment type="caution">
    <text evidence="9">Lacks conserved residue(s) required for the propagation of feature annotation.</text>
</comment>